<keyword evidence="3" id="KW-0677">Repeat</keyword>
<comment type="subcellular location">
    <subcellularLocation>
        <location evidence="1">Membrane</location>
        <topology evidence="1">Multi-pass membrane protein</topology>
    </subcellularLocation>
</comment>
<evidence type="ECO:0000256" key="1">
    <source>
        <dbReference type="ARBA" id="ARBA00004141"/>
    </source>
</evidence>
<keyword evidence="6 8" id="KW-0472">Membrane</keyword>
<dbReference type="AlphaFoldDB" id="A0A918XKS6"/>
<organism evidence="12 13">
    <name type="scientific">Parahalioglobus pacificus</name>
    <dbReference type="NCBI Taxonomy" id="930806"/>
    <lineage>
        <taxon>Bacteria</taxon>
        <taxon>Pseudomonadati</taxon>
        <taxon>Pseudomonadota</taxon>
        <taxon>Gammaproteobacteria</taxon>
        <taxon>Cellvibrionales</taxon>
        <taxon>Halieaceae</taxon>
        <taxon>Parahalioglobus</taxon>
    </lineage>
</organism>
<dbReference type="InterPro" id="IPR002550">
    <property type="entry name" value="CNNM"/>
</dbReference>
<feature type="domain" description="CNNM transmembrane" evidence="11">
    <location>
        <begin position="1"/>
        <end position="178"/>
    </location>
</feature>
<feature type="domain" description="CBS" evidence="10">
    <location>
        <begin position="197"/>
        <end position="257"/>
    </location>
</feature>
<evidence type="ECO:0000256" key="9">
    <source>
        <dbReference type="SAM" id="Phobius"/>
    </source>
</evidence>
<gene>
    <name evidence="12" type="ORF">GCM10007053_24800</name>
</gene>
<sequence length="349" mass="38869">MTLLVIYLSIAIGVSFLCSILEAVLLSVTPGYVESALSSKPRRAQTLKLVRERIDESLSSILILNTFAHTMGAAGVGAQAVRVFGPQWESLIAFLLTLAILYLSEIIPKTLGAVFWKQLALPAAVTIRLLVRLLFPFVWISSQLTRLFAGGHSETISREELAAMAKLGERHGSLGSQESELMGNILRLKETRTGEILTPRTVVTALDVNQSVAQALELLEEVPFTRIPVYEGDVDSVVGVVLKPKLLELDRHQEADTSVTDCVLPVHRVSEELPVLHLLDQFIKRREHLFLVEDEYGQTSGIVTLEDAVETLLGREIMDESDTVEDMQQLAKSNYRQRLRRTRAETWND</sequence>
<feature type="transmembrane region" description="Helical" evidence="9">
    <location>
        <begin position="90"/>
        <end position="107"/>
    </location>
</feature>
<evidence type="ECO:0000313" key="13">
    <source>
        <dbReference type="Proteomes" id="UP000644693"/>
    </source>
</evidence>
<dbReference type="InterPro" id="IPR046342">
    <property type="entry name" value="CBS_dom_sf"/>
</dbReference>
<dbReference type="Gene3D" id="3.10.580.10">
    <property type="entry name" value="CBS-domain"/>
    <property type="match status" value="1"/>
</dbReference>
<dbReference type="Pfam" id="PF01595">
    <property type="entry name" value="CNNM"/>
    <property type="match status" value="1"/>
</dbReference>
<dbReference type="EMBL" id="BMYM01000002">
    <property type="protein sequence ID" value="GHD36410.1"/>
    <property type="molecule type" value="Genomic_DNA"/>
</dbReference>
<evidence type="ECO:0000256" key="7">
    <source>
        <dbReference type="PROSITE-ProRule" id="PRU00703"/>
    </source>
</evidence>
<evidence type="ECO:0000256" key="4">
    <source>
        <dbReference type="ARBA" id="ARBA00022989"/>
    </source>
</evidence>
<keyword evidence="2 8" id="KW-0812">Transmembrane</keyword>
<keyword evidence="5 7" id="KW-0129">CBS domain</keyword>
<dbReference type="RefSeq" id="WP_189478095.1">
    <property type="nucleotide sequence ID" value="NZ_BMYM01000002.1"/>
</dbReference>
<protein>
    <recommendedName>
        <fullName evidence="14">Transporter</fullName>
    </recommendedName>
</protein>
<proteinExistence type="predicted"/>
<evidence type="ECO:0000256" key="3">
    <source>
        <dbReference type="ARBA" id="ARBA00022737"/>
    </source>
</evidence>
<reference evidence="12" key="2">
    <citation type="submission" date="2020-09" db="EMBL/GenBank/DDBJ databases">
        <authorList>
            <person name="Sun Q."/>
            <person name="Kim S."/>
        </authorList>
    </citation>
    <scope>NUCLEOTIDE SEQUENCE</scope>
    <source>
        <strain evidence="12">KCTC 23430</strain>
    </source>
</reference>
<dbReference type="PROSITE" id="PS51846">
    <property type="entry name" value="CNNM"/>
    <property type="match status" value="1"/>
</dbReference>
<keyword evidence="4 8" id="KW-1133">Transmembrane helix</keyword>
<reference evidence="12" key="1">
    <citation type="journal article" date="2014" name="Int. J. Syst. Evol. Microbiol.">
        <title>Complete genome sequence of Corynebacterium casei LMG S-19264T (=DSM 44701T), isolated from a smear-ripened cheese.</title>
        <authorList>
            <consortium name="US DOE Joint Genome Institute (JGI-PGF)"/>
            <person name="Walter F."/>
            <person name="Albersmeier A."/>
            <person name="Kalinowski J."/>
            <person name="Ruckert C."/>
        </authorList>
    </citation>
    <scope>NUCLEOTIDE SEQUENCE</scope>
    <source>
        <strain evidence="12">KCTC 23430</strain>
    </source>
</reference>
<evidence type="ECO:0000259" key="11">
    <source>
        <dbReference type="PROSITE" id="PS51846"/>
    </source>
</evidence>
<feature type="transmembrane region" description="Helical" evidence="9">
    <location>
        <begin position="119"/>
        <end position="139"/>
    </location>
</feature>
<dbReference type="GO" id="GO:0005886">
    <property type="term" value="C:plasma membrane"/>
    <property type="evidence" value="ECO:0007669"/>
    <property type="project" value="TreeGrafter"/>
</dbReference>
<evidence type="ECO:0000259" key="10">
    <source>
        <dbReference type="PROSITE" id="PS51371"/>
    </source>
</evidence>
<evidence type="ECO:0000256" key="6">
    <source>
        <dbReference type="ARBA" id="ARBA00023136"/>
    </source>
</evidence>
<evidence type="ECO:0000256" key="5">
    <source>
        <dbReference type="ARBA" id="ARBA00023122"/>
    </source>
</evidence>
<keyword evidence="13" id="KW-1185">Reference proteome</keyword>
<dbReference type="CDD" id="cd04590">
    <property type="entry name" value="CBS_pair_CorC_HlyC_assoc"/>
    <property type="match status" value="1"/>
</dbReference>
<dbReference type="PROSITE" id="PS51371">
    <property type="entry name" value="CBS"/>
    <property type="match status" value="2"/>
</dbReference>
<feature type="transmembrane region" description="Helical" evidence="9">
    <location>
        <begin position="6"/>
        <end position="33"/>
    </location>
</feature>
<dbReference type="InterPro" id="IPR000644">
    <property type="entry name" value="CBS_dom"/>
</dbReference>
<dbReference type="InterPro" id="IPR044751">
    <property type="entry name" value="Ion_transp-like_CBS"/>
</dbReference>
<name>A0A918XKS6_9GAMM</name>
<dbReference type="SUPFAM" id="SSF54631">
    <property type="entry name" value="CBS-domain pair"/>
    <property type="match status" value="1"/>
</dbReference>
<comment type="caution">
    <text evidence="12">The sequence shown here is derived from an EMBL/GenBank/DDBJ whole genome shotgun (WGS) entry which is preliminary data.</text>
</comment>
<dbReference type="PANTHER" id="PTHR22777:SF4">
    <property type="entry name" value="UPF0053 PROTEIN SLL1254"/>
    <property type="match status" value="1"/>
</dbReference>
<evidence type="ECO:0000256" key="2">
    <source>
        <dbReference type="ARBA" id="ARBA00022692"/>
    </source>
</evidence>
<dbReference type="PANTHER" id="PTHR22777">
    <property type="entry name" value="HEMOLYSIN-RELATED"/>
    <property type="match status" value="1"/>
</dbReference>
<dbReference type="Pfam" id="PF00571">
    <property type="entry name" value="CBS"/>
    <property type="match status" value="2"/>
</dbReference>
<evidence type="ECO:0000256" key="8">
    <source>
        <dbReference type="PROSITE-ProRule" id="PRU01193"/>
    </source>
</evidence>
<evidence type="ECO:0000313" key="12">
    <source>
        <dbReference type="EMBL" id="GHD36410.1"/>
    </source>
</evidence>
<evidence type="ECO:0008006" key="14">
    <source>
        <dbReference type="Google" id="ProtNLM"/>
    </source>
</evidence>
<dbReference type="Proteomes" id="UP000644693">
    <property type="component" value="Unassembled WGS sequence"/>
</dbReference>
<feature type="transmembrane region" description="Helical" evidence="9">
    <location>
        <begin position="58"/>
        <end position="78"/>
    </location>
</feature>
<accession>A0A918XKS6</accession>
<feature type="domain" description="CBS" evidence="10">
    <location>
        <begin position="259"/>
        <end position="320"/>
    </location>
</feature>